<gene>
    <name evidence="8" type="ORF">PN36_07840</name>
</gene>
<dbReference type="CDD" id="cd00438">
    <property type="entry name" value="cupin_RmlC"/>
    <property type="match status" value="1"/>
</dbReference>
<comment type="pathway">
    <text evidence="7">Carbohydrate biosynthesis; dTDP-L-rhamnose biosynthesis.</text>
</comment>
<dbReference type="PANTHER" id="PTHR21047:SF2">
    <property type="entry name" value="THYMIDINE DIPHOSPHO-4-KETO-RHAMNOSE 3,5-EPIMERASE"/>
    <property type="match status" value="1"/>
</dbReference>
<evidence type="ECO:0000256" key="6">
    <source>
        <dbReference type="PIRSR" id="PIRSR600888-3"/>
    </source>
</evidence>
<evidence type="ECO:0000313" key="9">
    <source>
        <dbReference type="Proteomes" id="UP000030428"/>
    </source>
</evidence>
<comment type="subunit">
    <text evidence="7">Homodimer.</text>
</comment>
<comment type="caution">
    <text evidence="8">The sequence shown here is derived from an EMBL/GenBank/DDBJ whole genome shotgun (WGS) entry which is preliminary data.</text>
</comment>
<dbReference type="EMBL" id="JSZA02000023">
    <property type="protein sequence ID" value="KHD08845.1"/>
    <property type="molecule type" value="Genomic_DNA"/>
</dbReference>
<dbReference type="GO" id="GO:0000271">
    <property type="term" value="P:polysaccharide biosynthetic process"/>
    <property type="evidence" value="ECO:0007669"/>
    <property type="project" value="TreeGrafter"/>
</dbReference>
<organism evidence="8 9">
    <name type="scientific">Candidatus Thiomargarita nelsonii</name>
    <dbReference type="NCBI Taxonomy" id="1003181"/>
    <lineage>
        <taxon>Bacteria</taxon>
        <taxon>Pseudomonadati</taxon>
        <taxon>Pseudomonadota</taxon>
        <taxon>Gammaproteobacteria</taxon>
        <taxon>Thiotrichales</taxon>
        <taxon>Thiotrichaceae</taxon>
        <taxon>Thiomargarita</taxon>
    </lineage>
</organism>
<dbReference type="Pfam" id="PF00908">
    <property type="entry name" value="dTDP_sugar_isom"/>
    <property type="match status" value="1"/>
</dbReference>
<dbReference type="InterPro" id="IPR014710">
    <property type="entry name" value="RmlC-like_jellyroll"/>
</dbReference>
<comment type="catalytic activity">
    <reaction evidence="1 7">
        <text>dTDP-4-dehydro-6-deoxy-alpha-D-glucose = dTDP-4-dehydro-beta-L-rhamnose</text>
        <dbReference type="Rhea" id="RHEA:16969"/>
        <dbReference type="ChEBI" id="CHEBI:57649"/>
        <dbReference type="ChEBI" id="CHEBI:62830"/>
        <dbReference type="EC" id="5.1.3.13"/>
    </reaction>
</comment>
<feature type="active site" description="Proton acceptor" evidence="5">
    <location>
        <position position="61"/>
    </location>
</feature>
<evidence type="ECO:0000313" key="8">
    <source>
        <dbReference type="EMBL" id="KHD08845.1"/>
    </source>
</evidence>
<evidence type="ECO:0000256" key="7">
    <source>
        <dbReference type="RuleBase" id="RU364069"/>
    </source>
</evidence>
<name>A0A0A6PML2_9GAMM</name>
<feature type="active site" description="Proton donor" evidence="5">
    <location>
        <position position="130"/>
    </location>
</feature>
<dbReference type="GO" id="GO:0019305">
    <property type="term" value="P:dTDP-rhamnose biosynthetic process"/>
    <property type="evidence" value="ECO:0007669"/>
    <property type="project" value="UniProtKB-UniRule"/>
</dbReference>
<dbReference type="InterPro" id="IPR000888">
    <property type="entry name" value="RmlC-like"/>
</dbReference>
<dbReference type="NCBIfam" id="TIGR01221">
    <property type="entry name" value="rmlC"/>
    <property type="match status" value="1"/>
</dbReference>
<evidence type="ECO:0000256" key="4">
    <source>
        <dbReference type="ARBA" id="ARBA00019595"/>
    </source>
</evidence>
<comment type="function">
    <text evidence="2 7">Catalyzes the epimerization of the C3' and C5'positions of dTDP-6-deoxy-D-xylo-4-hexulose, forming dTDP-6-deoxy-L-lyxo-4-hexulose.</text>
</comment>
<dbReference type="Gene3D" id="2.60.120.10">
    <property type="entry name" value="Jelly Rolls"/>
    <property type="match status" value="1"/>
</dbReference>
<evidence type="ECO:0000256" key="1">
    <source>
        <dbReference type="ARBA" id="ARBA00001298"/>
    </source>
</evidence>
<comment type="similarity">
    <text evidence="7">Belongs to the dTDP-4-dehydrorhamnose 3,5-epimerase family.</text>
</comment>
<accession>A0A0A6PML2</accession>
<evidence type="ECO:0000256" key="2">
    <source>
        <dbReference type="ARBA" id="ARBA00001997"/>
    </source>
</evidence>
<dbReference type="UniPathway" id="UPA00124"/>
<keyword evidence="9" id="KW-1185">Reference proteome</keyword>
<evidence type="ECO:0000256" key="3">
    <source>
        <dbReference type="ARBA" id="ARBA00012098"/>
    </source>
</evidence>
<sequence>MKITTTAIPDVLLITPKVFGDSRGFFLESFHAARYAEAGIQGPFIQDNHSRSTKGVLRGLHFQKQYPQGKLVYVTIGTVFDVAVDIRKGSPTFGQWVGVTLSADEHEQFYIPPGFAHGFCVLSDTADFHYKCTDYYHPEDEGSLRWDDPEIGIQWPITSPILSAKDANADYLKDLKNLFLR</sequence>
<feature type="site" description="Participates in a stacking interaction with the thymidine ring of dTDP-4-oxo-6-deoxyglucose" evidence="6">
    <location>
        <position position="136"/>
    </location>
</feature>
<dbReference type="GO" id="GO:0005829">
    <property type="term" value="C:cytosol"/>
    <property type="evidence" value="ECO:0007669"/>
    <property type="project" value="TreeGrafter"/>
</dbReference>
<evidence type="ECO:0000256" key="5">
    <source>
        <dbReference type="PIRSR" id="PIRSR600888-1"/>
    </source>
</evidence>
<dbReference type="SUPFAM" id="SSF51182">
    <property type="entry name" value="RmlC-like cupins"/>
    <property type="match status" value="1"/>
</dbReference>
<reference evidence="8 9" key="1">
    <citation type="journal article" date="2016" name="Front. Microbiol.">
        <title>Single-Cell (Meta-)Genomics of a Dimorphic Candidatus Thiomargarita nelsonii Reveals Genomic Plasticity.</title>
        <authorList>
            <person name="Flood B.E."/>
            <person name="Fliss P."/>
            <person name="Jones D.S."/>
            <person name="Dick G.J."/>
            <person name="Jain S."/>
            <person name="Kaster A.K."/>
            <person name="Winkel M."/>
            <person name="Mussmann M."/>
            <person name="Bailey J."/>
        </authorList>
    </citation>
    <scope>NUCLEOTIDE SEQUENCE [LARGE SCALE GENOMIC DNA]</scope>
    <source>
        <strain evidence="8">Hydrate Ridge</strain>
    </source>
</reference>
<dbReference type="AlphaFoldDB" id="A0A0A6PML2"/>
<keyword evidence="7" id="KW-0413">Isomerase</keyword>
<protein>
    <recommendedName>
        <fullName evidence="4 7">dTDP-4-dehydrorhamnose 3,5-epimerase</fullName>
        <ecNumber evidence="3 7">5.1.3.13</ecNumber>
    </recommendedName>
    <alternativeName>
        <fullName evidence="7">Thymidine diphospho-4-keto-rhamnose 3,5-epimerase</fullName>
    </alternativeName>
</protein>
<proteinExistence type="inferred from homology"/>
<dbReference type="InterPro" id="IPR011051">
    <property type="entry name" value="RmlC_Cupin_sf"/>
</dbReference>
<dbReference type="EC" id="5.1.3.13" evidence="3 7"/>
<dbReference type="Proteomes" id="UP000030428">
    <property type="component" value="Unassembled WGS sequence"/>
</dbReference>
<dbReference type="GO" id="GO:0008830">
    <property type="term" value="F:dTDP-4-dehydrorhamnose 3,5-epimerase activity"/>
    <property type="evidence" value="ECO:0007669"/>
    <property type="project" value="UniProtKB-UniRule"/>
</dbReference>
<dbReference type="PANTHER" id="PTHR21047">
    <property type="entry name" value="DTDP-6-DEOXY-D-GLUCOSE-3,5 EPIMERASE"/>
    <property type="match status" value="1"/>
</dbReference>